<dbReference type="AlphaFoldDB" id="A0AAW0UCG8"/>
<sequence length="245" mass="26083">MASEPRTKKTRPRFTDAETLISLGGDGEAGCGDYGKTGWKNHIKHEEQSLTGGGGRTEETSYIDAELVVLQILSANAGQQGRHLPSVWPPARPTAIHQWWWWSHLSFADDIHHPMDPDDRQPPAICLSLSTCSSPAIMTTSCSAKKAHNSSRSLLRACAPSSHGDTVGHAVQPGHATGYGAAGTRGSSKAESAGFAADCCITAAGSSADCCLTHISNLLKCREKSFNLSRNLWLMPCGGSMPTIK</sequence>
<comment type="caution">
    <text evidence="1">The sequence shown here is derived from an EMBL/GenBank/DDBJ whole genome shotgun (WGS) entry which is preliminary data.</text>
</comment>
<proteinExistence type="predicted"/>
<gene>
    <name evidence="1" type="ORF">O3P69_004671</name>
</gene>
<reference evidence="1 2" key="1">
    <citation type="submission" date="2023-03" db="EMBL/GenBank/DDBJ databases">
        <title>High-quality genome of Scylla paramamosain provides insights in environmental adaptation.</title>
        <authorList>
            <person name="Zhang L."/>
        </authorList>
    </citation>
    <scope>NUCLEOTIDE SEQUENCE [LARGE SCALE GENOMIC DNA]</scope>
    <source>
        <strain evidence="1">LZ_2023a</strain>
        <tissue evidence="1">Muscle</tissue>
    </source>
</reference>
<organism evidence="1 2">
    <name type="scientific">Scylla paramamosain</name>
    <name type="common">Mud crab</name>
    <dbReference type="NCBI Taxonomy" id="85552"/>
    <lineage>
        <taxon>Eukaryota</taxon>
        <taxon>Metazoa</taxon>
        <taxon>Ecdysozoa</taxon>
        <taxon>Arthropoda</taxon>
        <taxon>Crustacea</taxon>
        <taxon>Multicrustacea</taxon>
        <taxon>Malacostraca</taxon>
        <taxon>Eumalacostraca</taxon>
        <taxon>Eucarida</taxon>
        <taxon>Decapoda</taxon>
        <taxon>Pleocyemata</taxon>
        <taxon>Brachyura</taxon>
        <taxon>Eubrachyura</taxon>
        <taxon>Portunoidea</taxon>
        <taxon>Portunidae</taxon>
        <taxon>Portuninae</taxon>
        <taxon>Scylla</taxon>
    </lineage>
</organism>
<evidence type="ECO:0000313" key="1">
    <source>
        <dbReference type="EMBL" id="KAK8397136.1"/>
    </source>
</evidence>
<keyword evidence="2" id="KW-1185">Reference proteome</keyword>
<accession>A0AAW0UCG8</accession>
<evidence type="ECO:0000313" key="2">
    <source>
        <dbReference type="Proteomes" id="UP001487740"/>
    </source>
</evidence>
<dbReference type="EMBL" id="JARAKH010000014">
    <property type="protein sequence ID" value="KAK8397136.1"/>
    <property type="molecule type" value="Genomic_DNA"/>
</dbReference>
<dbReference type="Proteomes" id="UP001487740">
    <property type="component" value="Unassembled WGS sequence"/>
</dbReference>
<protein>
    <submittedName>
        <fullName evidence="1">Uncharacterized protein</fullName>
    </submittedName>
</protein>
<name>A0AAW0UCG8_SCYPA</name>